<dbReference type="OrthoDB" id="9811296at2"/>
<keyword evidence="4" id="KW-0378">Hydrolase</keyword>
<comment type="cofactor">
    <cofactor evidence="1">
        <name>Zn(2+)</name>
        <dbReference type="ChEBI" id="CHEBI:29105"/>
    </cofactor>
</comment>
<keyword evidence="5" id="KW-0862">Zinc</keyword>
<dbReference type="SMART" id="SM00631">
    <property type="entry name" value="Zn_pept"/>
    <property type="match status" value="1"/>
</dbReference>
<dbReference type="PANTHER" id="PTHR11705">
    <property type="entry name" value="PROTEASE FAMILY M14 CARBOXYPEPTIDASE A,B"/>
    <property type="match status" value="1"/>
</dbReference>
<dbReference type="GO" id="GO:0006508">
    <property type="term" value="P:proteolysis"/>
    <property type="evidence" value="ECO:0007669"/>
    <property type="project" value="UniProtKB-KW"/>
</dbReference>
<dbReference type="Pfam" id="PF00246">
    <property type="entry name" value="Peptidase_M14"/>
    <property type="match status" value="1"/>
</dbReference>
<dbReference type="InterPro" id="IPR000834">
    <property type="entry name" value="Peptidase_M14"/>
</dbReference>
<dbReference type="GO" id="GO:0004181">
    <property type="term" value="F:metallocarboxypeptidase activity"/>
    <property type="evidence" value="ECO:0007669"/>
    <property type="project" value="InterPro"/>
</dbReference>
<evidence type="ECO:0000313" key="9">
    <source>
        <dbReference type="EMBL" id="RRJ64656.1"/>
    </source>
</evidence>
<keyword evidence="9" id="KW-0121">Carboxypeptidase</keyword>
<dbReference type="RefSeq" id="WP_128632459.1">
    <property type="nucleotide sequence ID" value="NZ_RRCN01000001.1"/>
</dbReference>
<keyword evidence="3" id="KW-0645">Protease</keyword>
<dbReference type="AlphaFoldDB" id="A0A3P3U4D8"/>
<dbReference type="EMBL" id="RRCN01000001">
    <property type="protein sequence ID" value="RRJ64656.1"/>
    <property type="molecule type" value="Genomic_DNA"/>
</dbReference>
<evidence type="ECO:0000256" key="3">
    <source>
        <dbReference type="ARBA" id="ARBA00022670"/>
    </source>
</evidence>
<feature type="domain" description="Peptidase M14" evidence="8">
    <location>
        <begin position="102"/>
        <end position="463"/>
    </location>
</feature>
<evidence type="ECO:0000256" key="5">
    <source>
        <dbReference type="ARBA" id="ARBA00022833"/>
    </source>
</evidence>
<name>A0A3P3U4D8_9BACL</name>
<evidence type="ECO:0000256" key="4">
    <source>
        <dbReference type="ARBA" id="ARBA00022801"/>
    </source>
</evidence>
<reference evidence="9 10" key="1">
    <citation type="submission" date="2018-11" db="EMBL/GenBank/DDBJ databases">
        <title>Genome sequencing of Paenibacillus sp. KCOM 3021 (= ChDC PVNT-B20).</title>
        <authorList>
            <person name="Kook J.-K."/>
            <person name="Park S.-N."/>
            <person name="Lim Y.K."/>
        </authorList>
    </citation>
    <scope>NUCLEOTIDE SEQUENCE [LARGE SCALE GENOMIC DNA]</scope>
    <source>
        <strain evidence="9 10">KCOM 3021</strain>
    </source>
</reference>
<dbReference type="SUPFAM" id="SSF53187">
    <property type="entry name" value="Zn-dependent exopeptidases"/>
    <property type="match status" value="1"/>
</dbReference>
<keyword evidence="10" id="KW-1185">Reference proteome</keyword>
<evidence type="ECO:0000256" key="2">
    <source>
        <dbReference type="ARBA" id="ARBA00005988"/>
    </source>
</evidence>
<evidence type="ECO:0000256" key="1">
    <source>
        <dbReference type="ARBA" id="ARBA00001947"/>
    </source>
</evidence>
<sequence length="474" mass="54331">MNRFEVTIHASSLDMLHKLEEANLDINRPTAEQHSETDYTVRALVTEEQLNELKQRGYTVTDQSDVSRIPFERIQELTGMGDRIDGIKANEVEWTADTVRDGYLTVAEIEQELRQTARLFPNWVKLIELPFGTREGRSCLAAKLSVNSRNSSGERIGILLTGNVHAREWGGSDITLNVLKQLVQAYDSRQAIAYGGKNFAFEQIRRILENIDLYVFPEVNPDGKIYSQSFAEENERGFDSNSGEKFWWRKNRYRNQQGTVVGVDVNRNFDFLWESGIGASTDEKSLVYRGPSPASEPETQNIIHLLDTDTNIRFYLDIHSYGELILYNWGDDENQSLDKDKNFQNKRFNGMRGLFGSIPERNLYEEYISPDDERLEISLANRMNQALQAVRGKSYKVKPGSGLYYTSGTTTDYAYSRHLVDPSKPKIYGFTFEFGRQFVPPYEEMKLIIADVSAAITEFCYAVTELKVREPVRS</sequence>
<dbReference type="PANTHER" id="PTHR11705:SF143">
    <property type="entry name" value="SLL0236 PROTEIN"/>
    <property type="match status" value="1"/>
</dbReference>
<organism evidence="9 10">
    <name type="scientific">Paenibacillus oralis</name>
    <dbReference type="NCBI Taxonomy" id="2490856"/>
    <lineage>
        <taxon>Bacteria</taxon>
        <taxon>Bacillati</taxon>
        <taxon>Bacillota</taxon>
        <taxon>Bacilli</taxon>
        <taxon>Bacillales</taxon>
        <taxon>Paenibacillaceae</taxon>
        <taxon>Paenibacillus</taxon>
    </lineage>
</organism>
<gene>
    <name evidence="9" type="ORF">EHV15_18300</name>
</gene>
<dbReference type="Gene3D" id="3.40.630.10">
    <property type="entry name" value="Zn peptidases"/>
    <property type="match status" value="1"/>
</dbReference>
<protein>
    <submittedName>
        <fullName evidence="9">Carboxypeptidase</fullName>
    </submittedName>
</protein>
<evidence type="ECO:0000259" key="8">
    <source>
        <dbReference type="PROSITE" id="PS52035"/>
    </source>
</evidence>
<dbReference type="GO" id="GO:0008270">
    <property type="term" value="F:zinc ion binding"/>
    <property type="evidence" value="ECO:0007669"/>
    <property type="project" value="InterPro"/>
</dbReference>
<evidence type="ECO:0000256" key="7">
    <source>
        <dbReference type="PROSITE-ProRule" id="PRU01379"/>
    </source>
</evidence>
<keyword evidence="6" id="KW-0482">Metalloprotease</keyword>
<evidence type="ECO:0000313" key="10">
    <source>
        <dbReference type="Proteomes" id="UP000267017"/>
    </source>
</evidence>
<comment type="caution">
    <text evidence="9">The sequence shown here is derived from an EMBL/GenBank/DDBJ whole genome shotgun (WGS) entry which is preliminary data.</text>
</comment>
<feature type="active site" description="Proton donor/acceptor" evidence="7">
    <location>
        <position position="433"/>
    </location>
</feature>
<accession>A0A3P3U4D8</accession>
<dbReference type="GO" id="GO:0005615">
    <property type="term" value="C:extracellular space"/>
    <property type="evidence" value="ECO:0007669"/>
    <property type="project" value="TreeGrafter"/>
</dbReference>
<proteinExistence type="inferred from homology"/>
<evidence type="ECO:0000256" key="6">
    <source>
        <dbReference type="ARBA" id="ARBA00023049"/>
    </source>
</evidence>
<comment type="similarity">
    <text evidence="2 7">Belongs to the peptidase M14 family.</text>
</comment>
<dbReference type="Proteomes" id="UP000267017">
    <property type="component" value="Unassembled WGS sequence"/>
</dbReference>
<dbReference type="PROSITE" id="PS52035">
    <property type="entry name" value="PEPTIDASE_M14"/>
    <property type="match status" value="1"/>
</dbReference>